<dbReference type="PIRSF" id="PIRSF006483">
    <property type="entry name" value="Membrane_protein_YitT"/>
    <property type="match status" value="1"/>
</dbReference>
<keyword evidence="9" id="KW-1185">Reference proteome</keyword>
<feature type="transmembrane region" description="Helical" evidence="6">
    <location>
        <begin position="177"/>
        <end position="198"/>
    </location>
</feature>
<evidence type="ECO:0000256" key="6">
    <source>
        <dbReference type="SAM" id="Phobius"/>
    </source>
</evidence>
<gene>
    <name evidence="8" type="ORF">WMO45_07780</name>
</gene>
<accession>A0ABV1EP89</accession>
<keyword evidence="4 6" id="KW-1133">Transmembrane helix</keyword>
<dbReference type="CDD" id="cd16380">
    <property type="entry name" value="YitT_C"/>
    <property type="match status" value="1"/>
</dbReference>
<evidence type="ECO:0000256" key="5">
    <source>
        <dbReference type="ARBA" id="ARBA00023136"/>
    </source>
</evidence>
<feature type="transmembrane region" description="Helical" evidence="6">
    <location>
        <begin position="147"/>
        <end position="171"/>
    </location>
</feature>
<feature type="transmembrane region" description="Helical" evidence="6">
    <location>
        <begin position="12"/>
        <end position="29"/>
    </location>
</feature>
<dbReference type="InterPro" id="IPR051461">
    <property type="entry name" value="UPF0750_membrane"/>
</dbReference>
<reference evidence="8 9" key="1">
    <citation type="submission" date="2024-03" db="EMBL/GenBank/DDBJ databases">
        <title>Human intestinal bacterial collection.</title>
        <authorList>
            <person name="Pauvert C."/>
            <person name="Hitch T.C.A."/>
            <person name="Clavel T."/>
        </authorList>
    </citation>
    <scope>NUCLEOTIDE SEQUENCE [LARGE SCALE GENOMIC DNA]</scope>
    <source>
        <strain evidence="8 9">CLA-AP-H34</strain>
    </source>
</reference>
<evidence type="ECO:0000256" key="4">
    <source>
        <dbReference type="ARBA" id="ARBA00022989"/>
    </source>
</evidence>
<dbReference type="InterPro" id="IPR003740">
    <property type="entry name" value="YitT"/>
</dbReference>
<dbReference type="InterPro" id="IPR019264">
    <property type="entry name" value="DUF2179"/>
</dbReference>
<evidence type="ECO:0000256" key="1">
    <source>
        <dbReference type="ARBA" id="ARBA00004651"/>
    </source>
</evidence>
<evidence type="ECO:0000259" key="7">
    <source>
        <dbReference type="Pfam" id="PF10035"/>
    </source>
</evidence>
<proteinExistence type="predicted"/>
<feature type="domain" description="DUF2179" evidence="7">
    <location>
        <begin position="223"/>
        <end position="277"/>
    </location>
</feature>
<feature type="transmembrane region" description="Helical" evidence="6">
    <location>
        <begin position="49"/>
        <end position="72"/>
    </location>
</feature>
<keyword evidence="3 6" id="KW-0812">Transmembrane</keyword>
<feature type="transmembrane region" description="Helical" evidence="6">
    <location>
        <begin position="109"/>
        <end position="127"/>
    </location>
</feature>
<evidence type="ECO:0000256" key="2">
    <source>
        <dbReference type="ARBA" id="ARBA00022475"/>
    </source>
</evidence>
<dbReference type="RefSeq" id="WP_349140053.1">
    <property type="nucleotide sequence ID" value="NZ_JBBMFT010000004.1"/>
</dbReference>
<comment type="caution">
    <text evidence="8">The sequence shown here is derived from an EMBL/GenBank/DDBJ whole genome shotgun (WGS) entry which is preliminary data.</text>
</comment>
<evidence type="ECO:0000256" key="3">
    <source>
        <dbReference type="ARBA" id="ARBA00022692"/>
    </source>
</evidence>
<evidence type="ECO:0000313" key="9">
    <source>
        <dbReference type="Proteomes" id="UP001440599"/>
    </source>
</evidence>
<name>A0ABV1EP89_9FIRM</name>
<dbReference type="Pfam" id="PF10035">
    <property type="entry name" value="DUF2179"/>
    <property type="match status" value="1"/>
</dbReference>
<sequence>MKHSVYQYVKSYAIITLGSLLYALAYNIFYAPNLVAMGGLTGLGQVLNALIPVLPVGTTVFVMNVPLFFMGWKFIGGHLLVSSLYAMTLSSFAIDLMNMVYQFQPMDPMLASIFGGALLGLGIGLVFSKGATTGGTDLIARLLKLKFAWLPMGTLVLIPDFIVIALAAIAFGKVESALYGIVSLFVTTKVMDTVLYGLDSSKVAYIISDSCRAIADAVMAMDRGATILHGEGAYSGDEKKVLMVAFKQKEIVPLKEMVNQIDPHAFLIVCDAHDVLGEGFRTYSKNDI</sequence>
<dbReference type="EMBL" id="JBBMFT010000004">
    <property type="protein sequence ID" value="MEQ2456418.1"/>
    <property type="molecule type" value="Genomic_DNA"/>
</dbReference>
<dbReference type="Gene3D" id="3.30.70.120">
    <property type="match status" value="1"/>
</dbReference>
<keyword evidence="2" id="KW-1003">Cell membrane</keyword>
<protein>
    <submittedName>
        <fullName evidence="8">YitT family protein</fullName>
    </submittedName>
</protein>
<dbReference type="Proteomes" id="UP001440599">
    <property type="component" value="Unassembled WGS sequence"/>
</dbReference>
<keyword evidence="5 6" id="KW-0472">Membrane</keyword>
<comment type="subcellular location">
    <subcellularLocation>
        <location evidence="1">Cell membrane</location>
        <topology evidence="1">Multi-pass membrane protein</topology>
    </subcellularLocation>
</comment>
<evidence type="ECO:0000313" key="8">
    <source>
        <dbReference type="EMBL" id="MEQ2456418.1"/>
    </source>
</evidence>
<dbReference type="Pfam" id="PF02588">
    <property type="entry name" value="YitT_membrane"/>
    <property type="match status" value="1"/>
</dbReference>
<dbReference type="PANTHER" id="PTHR33545:SF5">
    <property type="entry name" value="UPF0750 MEMBRANE PROTEIN YITT"/>
    <property type="match status" value="1"/>
</dbReference>
<dbReference type="PANTHER" id="PTHR33545">
    <property type="entry name" value="UPF0750 MEMBRANE PROTEIN YITT-RELATED"/>
    <property type="match status" value="1"/>
</dbReference>
<dbReference type="InterPro" id="IPR015867">
    <property type="entry name" value="N-reg_PII/ATP_PRibTrfase_C"/>
</dbReference>
<organism evidence="8 9">
    <name type="scientific">Flavonifractor hominis</name>
    <dbReference type="NCBI Taxonomy" id="3133178"/>
    <lineage>
        <taxon>Bacteria</taxon>
        <taxon>Bacillati</taxon>
        <taxon>Bacillota</taxon>
        <taxon>Clostridia</taxon>
        <taxon>Eubacteriales</taxon>
        <taxon>Oscillospiraceae</taxon>
        <taxon>Flavonifractor</taxon>
    </lineage>
</organism>